<dbReference type="CDD" id="cd00667">
    <property type="entry name" value="ring_hydroxylating_dioxygenases_beta"/>
    <property type="match status" value="1"/>
</dbReference>
<reference evidence="3 4" key="1">
    <citation type="journal article" date="2020" name="Arch. Microbiol.">
        <title>Bradyrhizobium uaiense sp. nov., a new highly efficient cowpea symbiont.</title>
        <authorList>
            <person name="Cabral Michel D."/>
            <person name="Azarias Guimaraes A."/>
            <person name="Martins da Costa E."/>
            <person name="Soares de Carvalho T."/>
            <person name="Balsanelli E."/>
            <person name="Willems A."/>
            <person name="Maltempi de Souza E."/>
            <person name="de Souza Moreira F.M."/>
        </authorList>
    </citation>
    <scope>NUCLEOTIDE SEQUENCE [LARGE SCALE GENOMIC DNA]</scope>
    <source>
        <strain evidence="3 4">UFLA 03-164</strain>
    </source>
</reference>
<dbReference type="PANTHER" id="PTHR41534:SF2">
    <property type="entry name" value="3-PHENYLPROPIONATE_CINNAMIC ACID DIOXYGENASE SUBUNIT BETA"/>
    <property type="match status" value="1"/>
</dbReference>
<evidence type="ECO:0000256" key="2">
    <source>
        <dbReference type="ARBA" id="ARBA00023002"/>
    </source>
</evidence>
<evidence type="ECO:0000256" key="1">
    <source>
        <dbReference type="ARBA" id="ARBA00009570"/>
    </source>
</evidence>
<keyword evidence="4" id="KW-1185">Reference proteome</keyword>
<organism evidence="3 4">
    <name type="scientific">Bradyrhizobium uaiense</name>
    <dbReference type="NCBI Taxonomy" id="2594946"/>
    <lineage>
        <taxon>Bacteria</taxon>
        <taxon>Pseudomonadati</taxon>
        <taxon>Pseudomonadota</taxon>
        <taxon>Alphaproteobacteria</taxon>
        <taxon>Hyphomicrobiales</taxon>
        <taxon>Nitrobacteraceae</taxon>
        <taxon>Bradyrhizobium</taxon>
    </lineage>
</organism>
<keyword evidence="2 3" id="KW-0560">Oxidoreductase</keyword>
<proteinExistence type="inferred from homology"/>
<dbReference type="RefSeq" id="WP_165445757.1">
    <property type="nucleotide sequence ID" value="NZ_VKHP01000075.1"/>
</dbReference>
<comment type="similarity">
    <text evidence="1">Belongs to the bacterial ring-hydroxylating dioxygenase beta subunit family.</text>
</comment>
<dbReference type="InterPro" id="IPR032710">
    <property type="entry name" value="NTF2-like_dom_sf"/>
</dbReference>
<protein>
    <submittedName>
        <fullName evidence="3">3-phenylpropionate/cinnamic acid dioxygenase subunit beta</fullName>
        <ecNumber evidence="3">1.14.12.19</ecNumber>
    </submittedName>
</protein>
<evidence type="ECO:0000313" key="4">
    <source>
        <dbReference type="Proteomes" id="UP000468531"/>
    </source>
</evidence>
<name>A0A6P1BI72_9BRAD</name>
<dbReference type="Gene3D" id="3.10.450.50">
    <property type="match status" value="1"/>
</dbReference>
<dbReference type="Pfam" id="PF00866">
    <property type="entry name" value="Ring_hydroxyl_B"/>
    <property type="match status" value="1"/>
</dbReference>
<dbReference type="PANTHER" id="PTHR41534">
    <property type="entry name" value="BLR3401 PROTEIN"/>
    <property type="match status" value="1"/>
</dbReference>
<dbReference type="EC" id="1.14.12.19" evidence="3"/>
<evidence type="ECO:0000313" key="3">
    <source>
        <dbReference type="EMBL" id="NEU97963.1"/>
    </source>
</evidence>
<accession>A0A6P1BI72</accession>
<dbReference type="NCBIfam" id="NF007479">
    <property type="entry name" value="PRK10069.1"/>
    <property type="match status" value="1"/>
</dbReference>
<dbReference type="EMBL" id="VKHP01000075">
    <property type="protein sequence ID" value="NEU97963.1"/>
    <property type="molecule type" value="Genomic_DNA"/>
</dbReference>
<dbReference type="Proteomes" id="UP000468531">
    <property type="component" value="Unassembled WGS sequence"/>
</dbReference>
<dbReference type="SUPFAM" id="SSF54427">
    <property type="entry name" value="NTF2-like"/>
    <property type="match status" value="1"/>
</dbReference>
<keyword evidence="3" id="KW-0223">Dioxygenase</keyword>
<dbReference type="GO" id="GO:0008695">
    <property type="term" value="F:3-phenylpropionate dioxygenase activity"/>
    <property type="evidence" value="ECO:0007669"/>
    <property type="project" value="UniProtKB-EC"/>
</dbReference>
<gene>
    <name evidence="3" type="ORF">FNJ47_19560</name>
</gene>
<dbReference type="GO" id="GO:0019380">
    <property type="term" value="P:3-phenylpropionate catabolic process"/>
    <property type="evidence" value="ECO:0007669"/>
    <property type="project" value="TreeGrafter"/>
</dbReference>
<dbReference type="InterPro" id="IPR000391">
    <property type="entry name" value="Rng_hydr_dOase-bsu"/>
</dbReference>
<dbReference type="AlphaFoldDB" id="A0A6P1BI72"/>
<sequence>MTTTVQDQDRQERAANATIERSAAYYRLKADVEDFYYHEADLLDDRRFRDWLELLTEDVSYFMPIRRNVKFGQQAARENTKRGEGISWFDEDKWTLTKRVEQILTGVHFAEEPLSRITHMVSNVQIGGARPDIGTARELDVTSRFLVYQNRVEYETYIFVGRRNDTLRLTDAGWKIARREILLEQNILLAKNLTTFF</sequence>
<comment type="caution">
    <text evidence="3">The sequence shown here is derived from an EMBL/GenBank/DDBJ whole genome shotgun (WGS) entry which is preliminary data.</text>
</comment>